<dbReference type="EMBL" id="JBHTEF010000001">
    <property type="protein sequence ID" value="MFC7581063.1"/>
    <property type="molecule type" value="Genomic_DNA"/>
</dbReference>
<accession>A0ABW2SNV8</accession>
<dbReference type="Gene3D" id="3.20.20.80">
    <property type="entry name" value="Glycosidases"/>
    <property type="match status" value="1"/>
</dbReference>
<protein>
    <recommendedName>
        <fullName evidence="4">Beta-galactosidase</fullName>
        <ecNumber evidence="4">3.2.1.23</ecNumber>
    </recommendedName>
</protein>
<dbReference type="PIRSF" id="PIRSF006336">
    <property type="entry name" value="B-gal"/>
    <property type="match status" value="1"/>
</dbReference>
<comment type="catalytic activity">
    <reaction evidence="4">
        <text>Hydrolysis of terminal non-reducing beta-D-galactose residues in beta-D-galactosides.</text>
        <dbReference type="EC" id="3.2.1.23"/>
    </reaction>
</comment>
<evidence type="ECO:0000256" key="4">
    <source>
        <dbReference type="RuleBase" id="RU000675"/>
    </source>
</evidence>
<dbReference type="Pfam" id="PF21317">
    <property type="entry name" value="BetaGal_ABD_1"/>
    <property type="match status" value="1"/>
</dbReference>
<dbReference type="InterPro" id="IPR048912">
    <property type="entry name" value="BetaGal1-like_ABD1"/>
</dbReference>
<evidence type="ECO:0000259" key="6">
    <source>
        <dbReference type="Pfam" id="PF01301"/>
    </source>
</evidence>
<dbReference type="RefSeq" id="WP_380973915.1">
    <property type="nucleotide sequence ID" value="NZ_JBHTEF010000001.1"/>
</dbReference>
<evidence type="ECO:0000259" key="7">
    <source>
        <dbReference type="Pfam" id="PF21317"/>
    </source>
</evidence>
<evidence type="ECO:0000313" key="10">
    <source>
        <dbReference type="Proteomes" id="UP001596527"/>
    </source>
</evidence>
<dbReference type="InterPro" id="IPR026283">
    <property type="entry name" value="B-gal_1-like"/>
</dbReference>
<dbReference type="PRINTS" id="PR00742">
    <property type="entry name" value="GLHYDRLASE35"/>
</dbReference>
<dbReference type="InterPro" id="IPR017853">
    <property type="entry name" value="GH"/>
</dbReference>
<evidence type="ECO:0000256" key="1">
    <source>
        <dbReference type="ARBA" id="ARBA00009809"/>
    </source>
</evidence>
<dbReference type="PROSITE" id="PS01182">
    <property type="entry name" value="GLYCOSYL_HYDROL_F35"/>
    <property type="match status" value="1"/>
</dbReference>
<dbReference type="SUPFAM" id="SSF49785">
    <property type="entry name" value="Galactose-binding domain-like"/>
    <property type="match status" value="1"/>
</dbReference>
<gene>
    <name evidence="9" type="ORF">ACFQWG_07620</name>
</gene>
<evidence type="ECO:0000256" key="5">
    <source>
        <dbReference type="RuleBase" id="RU003679"/>
    </source>
</evidence>
<dbReference type="Proteomes" id="UP001596527">
    <property type="component" value="Unassembled WGS sequence"/>
</dbReference>
<comment type="similarity">
    <text evidence="1 5">Belongs to the glycosyl hydrolase 35 family.</text>
</comment>
<comment type="caution">
    <text evidence="9">The sequence shown here is derived from an EMBL/GenBank/DDBJ whole genome shotgun (WGS) entry which is preliminary data.</text>
</comment>
<reference evidence="10" key="1">
    <citation type="journal article" date="2019" name="Int. J. Syst. Evol. Microbiol.">
        <title>The Global Catalogue of Microorganisms (GCM) 10K type strain sequencing project: providing services to taxonomists for standard genome sequencing and annotation.</title>
        <authorList>
            <consortium name="The Broad Institute Genomics Platform"/>
            <consortium name="The Broad Institute Genome Sequencing Center for Infectious Disease"/>
            <person name="Wu L."/>
            <person name="Ma J."/>
        </authorList>
    </citation>
    <scope>NUCLEOTIDE SEQUENCE [LARGE SCALE GENOMIC DNA]</scope>
    <source>
        <strain evidence="10">CCUG 56698</strain>
    </source>
</reference>
<keyword evidence="2 4" id="KW-0378">Hydrolase</keyword>
<evidence type="ECO:0000256" key="3">
    <source>
        <dbReference type="ARBA" id="ARBA00023295"/>
    </source>
</evidence>
<dbReference type="InterPro" id="IPR001944">
    <property type="entry name" value="Glycoside_Hdrlase_35"/>
</dbReference>
<sequence length="614" mass="67006">MTTFQIIGDDFVLDGRPHRILAGTLHYFRVPRAYWADRIHKARLMGLNAIETYVPWNLHQPAPGTWVAEGRLDLGGFLDAVAEEGMQAIVRPGPYICAEFDGGGLPAWLFSDADPTDPDVASAGTATPVRSLDPRFIEPAGDYLRRVYDIIVPRQVDRGGPVILVQIENEYGAYGRDHGYLRALAELTRAAGVTVPLTTVDQPSGRMLEDGTLPDLLTTGSFGSRATERMAAVRRAQPTGPLMCSEFWDGWFDQWGDHHHTTPAVDSARSLAELLGLGASVTLYMFHGGTNLGLTNGANDKGLYRPITTSYDYDAPLDESGHPTEKYWAFREVLGRFTDLPDEVPCPRPPAPTPSGAFSAVISLSEVLGRLGSWRSSRVLPTMDALGQYRGFLACRATLPAPIAEGAPALLTVSEVRDRAIVESQGRRLGVLERMDHDTSVALPAGTRVLEILVEDMGRVDYGPRIGEHKGLVGPVLVGGREVTGWEVLALDLSDLSPVREALEREALPDGTPLPRAGQAGPPDVGRASFLGATVRLARAEDLFLDTRRWGHGLVWMNGHLLGRYNRRGPSRTMYVPAPYLRAGDNELLVLETDPVPAMTWSFLESPDLGPVDW</sequence>
<dbReference type="InterPro" id="IPR008979">
    <property type="entry name" value="Galactose-bd-like_sf"/>
</dbReference>
<evidence type="ECO:0000259" key="8">
    <source>
        <dbReference type="Pfam" id="PF21467"/>
    </source>
</evidence>
<name>A0ABW2SNV8_9ACTO</name>
<dbReference type="Pfam" id="PF01301">
    <property type="entry name" value="Glyco_hydro_35"/>
    <property type="match status" value="1"/>
</dbReference>
<dbReference type="InterPro" id="IPR019801">
    <property type="entry name" value="Glyco_hydro_35_CS"/>
</dbReference>
<feature type="domain" description="Beta-galactosidase 1-like first all-beta" evidence="7">
    <location>
        <begin position="382"/>
        <end position="491"/>
    </location>
</feature>
<keyword evidence="10" id="KW-1185">Reference proteome</keyword>
<dbReference type="InterPro" id="IPR048913">
    <property type="entry name" value="BetaGal_gal-bd"/>
</dbReference>
<evidence type="ECO:0000313" key="9">
    <source>
        <dbReference type="EMBL" id="MFC7581063.1"/>
    </source>
</evidence>
<feature type="domain" description="Glycoside hydrolase 35 catalytic" evidence="6">
    <location>
        <begin position="11"/>
        <end position="335"/>
    </location>
</feature>
<dbReference type="EC" id="3.2.1.23" evidence="4"/>
<dbReference type="Pfam" id="PF21467">
    <property type="entry name" value="BetaGal_gal-bd"/>
    <property type="match status" value="1"/>
</dbReference>
<dbReference type="InterPro" id="IPR031330">
    <property type="entry name" value="Gly_Hdrlase_35_cat"/>
</dbReference>
<dbReference type="SUPFAM" id="SSF51445">
    <property type="entry name" value="(Trans)glycosidases"/>
    <property type="match status" value="1"/>
</dbReference>
<dbReference type="Gene3D" id="2.60.120.260">
    <property type="entry name" value="Galactose-binding domain-like"/>
    <property type="match status" value="2"/>
</dbReference>
<feature type="domain" description="Beta-galactosidase galactose-binding" evidence="8">
    <location>
        <begin position="534"/>
        <end position="586"/>
    </location>
</feature>
<dbReference type="PANTHER" id="PTHR23421">
    <property type="entry name" value="BETA-GALACTOSIDASE RELATED"/>
    <property type="match status" value="1"/>
</dbReference>
<evidence type="ECO:0000256" key="2">
    <source>
        <dbReference type="ARBA" id="ARBA00022801"/>
    </source>
</evidence>
<organism evidence="9 10">
    <name type="scientific">Schaalia naturae</name>
    <dbReference type="NCBI Taxonomy" id="635203"/>
    <lineage>
        <taxon>Bacteria</taxon>
        <taxon>Bacillati</taxon>
        <taxon>Actinomycetota</taxon>
        <taxon>Actinomycetes</taxon>
        <taxon>Actinomycetales</taxon>
        <taxon>Actinomycetaceae</taxon>
        <taxon>Schaalia</taxon>
    </lineage>
</organism>
<keyword evidence="3 4" id="KW-0326">Glycosidase</keyword>
<proteinExistence type="inferred from homology"/>